<dbReference type="PANTHER" id="PTHR36366:SF1">
    <property type="entry name" value="PROTEIN RDM1"/>
    <property type="match status" value="1"/>
</dbReference>
<dbReference type="Pfam" id="PF09187">
    <property type="entry name" value="RdDM_RDM1"/>
    <property type="match status" value="1"/>
</dbReference>
<evidence type="ECO:0000313" key="2">
    <source>
        <dbReference type="EMBL" id="KAK1602955.1"/>
    </source>
</evidence>
<evidence type="ECO:0000256" key="1">
    <source>
        <dbReference type="SAM" id="MobiDB-lite"/>
    </source>
</evidence>
<gene>
    <name evidence="2" type="ORF">QYE76_008152</name>
    <name evidence="3" type="ORF">QYE76_035134</name>
</gene>
<reference evidence="2" key="1">
    <citation type="submission" date="2023-07" db="EMBL/GenBank/DDBJ databases">
        <title>A chromosome-level genome assembly of Lolium multiflorum.</title>
        <authorList>
            <person name="Chen Y."/>
            <person name="Copetti D."/>
            <person name="Kolliker R."/>
            <person name="Studer B."/>
        </authorList>
    </citation>
    <scope>NUCLEOTIDE SEQUENCE</scope>
    <source>
        <strain evidence="2">02402/16</strain>
        <tissue evidence="2">Leaf</tissue>
    </source>
</reference>
<keyword evidence="4" id="KW-1185">Reference proteome</keyword>
<dbReference type="EMBL" id="JAUUTY010000007">
    <property type="protein sequence ID" value="KAK1611461.1"/>
    <property type="molecule type" value="Genomic_DNA"/>
</dbReference>
<name>A0AAD8QHR2_LOLMU</name>
<organism evidence="2 4">
    <name type="scientific">Lolium multiflorum</name>
    <name type="common">Italian ryegrass</name>
    <name type="synonym">Lolium perenne subsp. multiflorum</name>
    <dbReference type="NCBI Taxonomy" id="4521"/>
    <lineage>
        <taxon>Eukaryota</taxon>
        <taxon>Viridiplantae</taxon>
        <taxon>Streptophyta</taxon>
        <taxon>Embryophyta</taxon>
        <taxon>Tracheophyta</taxon>
        <taxon>Spermatophyta</taxon>
        <taxon>Magnoliopsida</taxon>
        <taxon>Liliopsida</taxon>
        <taxon>Poales</taxon>
        <taxon>Poaceae</taxon>
        <taxon>BOP clade</taxon>
        <taxon>Pooideae</taxon>
        <taxon>Poodae</taxon>
        <taxon>Poeae</taxon>
        <taxon>Poeae Chloroplast Group 2 (Poeae type)</taxon>
        <taxon>Loliodinae</taxon>
        <taxon>Loliinae</taxon>
        <taxon>Lolium</taxon>
    </lineage>
</organism>
<dbReference type="Gene3D" id="1.20.120.690">
    <property type="entry name" value="RDM1 protein domain"/>
    <property type="match status" value="1"/>
</dbReference>
<feature type="region of interest" description="Disordered" evidence="1">
    <location>
        <begin position="1"/>
        <end position="41"/>
    </location>
</feature>
<dbReference type="InterPro" id="IPR015270">
    <property type="entry name" value="RDM1_plant"/>
</dbReference>
<comment type="caution">
    <text evidence="2">The sequence shown here is derived from an EMBL/GenBank/DDBJ whole genome shotgun (WGS) entry which is preliminary data.</text>
</comment>
<evidence type="ECO:0008006" key="5">
    <source>
        <dbReference type="Google" id="ProtNLM"/>
    </source>
</evidence>
<sequence length="174" mass="19703">MKRAAPAEEPVELSSDDSLSSDSDDEAGKGKGENFFRLPNSSKSAASAEGALIRKAEMYQEYMKHIPVPEHCGSLIPSTSWLGLGRSMKQLYKQPLHYLTNILLREWDQQRFGSDNEHQPLDVIIHPRKAEALIWATEEVHRMTTSSHHLGKLWASDLMYHAHIDPVFPTLKLE</sequence>
<accession>A0AAD8QHR2</accession>
<dbReference type="AlphaFoldDB" id="A0AAD8QHR2"/>
<dbReference type="SUPFAM" id="SSF109920">
    <property type="entry name" value="Hypothetical protein At3g22680"/>
    <property type="match status" value="1"/>
</dbReference>
<evidence type="ECO:0000313" key="3">
    <source>
        <dbReference type="EMBL" id="KAK1611461.1"/>
    </source>
</evidence>
<evidence type="ECO:0000313" key="4">
    <source>
        <dbReference type="Proteomes" id="UP001231189"/>
    </source>
</evidence>
<dbReference type="EMBL" id="JAUUTY010000152">
    <property type="protein sequence ID" value="KAK1602955.1"/>
    <property type="molecule type" value="Genomic_DNA"/>
</dbReference>
<protein>
    <recommendedName>
        <fullName evidence="5">Protein RDM1</fullName>
    </recommendedName>
</protein>
<dbReference type="GO" id="GO:0080188">
    <property type="term" value="P:gene silencing by siRNA-directed DNA methylation"/>
    <property type="evidence" value="ECO:0007669"/>
    <property type="project" value="InterPro"/>
</dbReference>
<dbReference type="InterPro" id="IPR036319">
    <property type="entry name" value="RDM1_sf"/>
</dbReference>
<dbReference type="Proteomes" id="UP001231189">
    <property type="component" value="Unassembled WGS sequence"/>
</dbReference>
<dbReference type="GO" id="GO:0005634">
    <property type="term" value="C:nucleus"/>
    <property type="evidence" value="ECO:0007669"/>
    <property type="project" value="InterPro"/>
</dbReference>
<proteinExistence type="predicted"/>
<dbReference type="PANTHER" id="PTHR36366">
    <property type="entry name" value="PROTEIN RDM1"/>
    <property type="match status" value="1"/>
</dbReference>